<dbReference type="Gene3D" id="1.10.510.10">
    <property type="entry name" value="Transferase(Phosphotransferase) domain 1"/>
    <property type="match status" value="1"/>
</dbReference>
<dbReference type="PANTHER" id="PTHR24345">
    <property type="entry name" value="SERINE/THREONINE-PROTEIN KINASE PLK"/>
    <property type="match status" value="1"/>
</dbReference>
<evidence type="ECO:0000256" key="4">
    <source>
        <dbReference type="ARBA" id="ARBA00022777"/>
    </source>
</evidence>
<dbReference type="GO" id="GO:0004674">
    <property type="term" value="F:protein serine/threonine kinase activity"/>
    <property type="evidence" value="ECO:0007669"/>
    <property type="project" value="UniProtKB-KW"/>
</dbReference>
<dbReference type="STRING" id="1077348.A0A2G8SMZ3"/>
<reference evidence="10 11" key="1">
    <citation type="journal article" date="2015" name="Sci. Rep.">
        <title>Chromosome-level genome map provides insights into diverse defense mechanisms in the medicinal fungus Ganoderma sinense.</title>
        <authorList>
            <person name="Zhu Y."/>
            <person name="Xu J."/>
            <person name="Sun C."/>
            <person name="Zhou S."/>
            <person name="Xu H."/>
            <person name="Nelson D.R."/>
            <person name="Qian J."/>
            <person name="Song J."/>
            <person name="Luo H."/>
            <person name="Xiang L."/>
            <person name="Li Y."/>
            <person name="Xu Z."/>
            <person name="Ji A."/>
            <person name="Wang L."/>
            <person name="Lu S."/>
            <person name="Hayward A."/>
            <person name="Sun W."/>
            <person name="Li X."/>
            <person name="Schwartz D.C."/>
            <person name="Wang Y."/>
            <person name="Chen S."/>
        </authorList>
    </citation>
    <scope>NUCLEOTIDE SEQUENCE [LARGE SCALE GENOMIC DNA]</scope>
    <source>
        <strain evidence="10 11">ZZ0214-1</strain>
    </source>
</reference>
<dbReference type="PROSITE" id="PS00107">
    <property type="entry name" value="PROTEIN_KINASE_ATP"/>
    <property type="match status" value="1"/>
</dbReference>
<dbReference type="InterPro" id="IPR000719">
    <property type="entry name" value="Prot_kinase_dom"/>
</dbReference>
<evidence type="ECO:0000259" key="9">
    <source>
        <dbReference type="PROSITE" id="PS50011"/>
    </source>
</evidence>
<keyword evidence="3 6" id="KW-0547">Nucleotide-binding</keyword>
<dbReference type="SUPFAM" id="SSF56112">
    <property type="entry name" value="Protein kinase-like (PK-like)"/>
    <property type="match status" value="1"/>
</dbReference>
<evidence type="ECO:0000256" key="5">
    <source>
        <dbReference type="ARBA" id="ARBA00022840"/>
    </source>
</evidence>
<dbReference type="PROSITE" id="PS50011">
    <property type="entry name" value="PROTEIN_KINASE_DOM"/>
    <property type="match status" value="1"/>
</dbReference>
<dbReference type="GO" id="GO:0005524">
    <property type="term" value="F:ATP binding"/>
    <property type="evidence" value="ECO:0007669"/>
    <property type="project" value="UniProtKB-UniRule"/>
</dbReference>
<organism evidence="10 11">
    <name type="scientific">Ganoderma sinense ZZ0214-1</name>
    <dbReference type="NCBI Taxonomy" id="1077348"/>
    <lineage>
        <taxon>Eukaryota</taxon>
        <taxon>Fungi</taxon>
        <taxon>Dikarya</taxon>
        <taxon>Basidiomycota</taxon>
        <taxon>Agaricomycotina</taxon>
        <taxon>Agaricomycetes</taxon>
        <taxon>Polyporales</taxon>
        <taxon>Polyporaceae</taxon>
        <taxon>Ganoderma</taxon>
    </lineage>
</organism>
<comment type="similarity">
    <text evidence="7">Belongs to the protein kinase superfamily.</text>
</comment>
<dbReference type="GO" id="GO:0005634">
    <property type="term" value="C:nucleus"/>
    <property type="evidence" value="ECO:0007669"/>
    <property type="project" value="TreeGrafter"/>
</dbReference>
<keyword evidence="2" id="KW-0808">Transferase</keyword>
<keyword evidence="1 7" id="KW-0723">Serine/threonine-protein kinase</keyword>
<dbReference type="PROSITE" id="PS00108">
    <property type="entry name" value="PROTEIN_KINASE_ST"/>
    <property type="match status" value="1"/>
</dbReference>
<evidence type="ECO:0000256" key="1">
    <source>
        <dbReference type="ARBA" id="ARBA00022527"/>
    </source>
</evidence>
<dbReference type="PANTHER" id="PTHR24345:SF91">
    <property type="entry name" value="SERINE_THREONINE-PROTEIN KINASE PLK4"/>
    <property type="match status" value="1"/>
</dbReference>
<keyword evidence="11" id="KW-1185">Reference proteome</keyword>
<dbReference type="OrthoDB" id="541276at2759"/>
<dbReference type="Pfam" id="PF00069">
    <property type="entry name" value="Pkinase"/>
    <property type="match status" value="1"/>
</dbReference>
<dbReference type="InterPro" id="IPR008271">
    <property type="entry name" value="Ser/Thr_kinase_AS"/>
</dbReference>
<dbReference type="Proteomes" id="UP000230002">
    <property type="component" value="Unassembled WGS sequence"/>
</dbReference>
<sequence>MPSSTSSIPDCSGKVIDGRYRLTDVIGTGSFGIVYEAIDESIEGDDDAARSVAVKIMDKSNKRLHDGAYLRMEIALHKRASLLPRVVTLRAAPEDDGYAYLVMDLCRGGSLGQYIERHGPYMDGEKLRRTFLAIVDAVADLHRAGIYHRDIKPGNILLSEDGEQVFLGDFGLATRSERYSYCAGTRAYMPPELLDPKFNARPSSAQSDVWALGVVLLNMLSGRVPWASACTLEAGYFDFVRDPRHLLRDDYFPVSPGLNRIVRRMLRQNPAIRMTLAEVRAAVAELDVLLREVVVPLTEREVDIGEGGMVVGAGMVVGEKGKWRAEPKGNEKEKERERESVRVVPVRKSAEVKEVPRSTAQCEMDIVAAQRARKEAVRRRHALAPNTAAKAAARKCGGGSEESSSAKSSTMAVTPGDSDVVVEKKDIGERMREIVARVKFKFRYR</sequence>
<dbReference type="InterPro" id="IPR017441">
    <property type="entry name" value="Protein_kinase_ATP_BS"/>
</dbReference>
<comment type="caution">
    <text evidence="10">The sequence shown here is derived from an EMBL/GenBank/DDBJ whole genome shotgun (WGS) entry which is preliminary data.</text>
</comment>
<evidence type="ECO:0000256" key="2">
    <source>
        <dbReference type="ARBA" id="ARBA00022679"/>
    </source>
</evidence>
<evidence type="ECO:0000256" key="3">
    <source>
        <dbReference type="ARBA" id="ARBA00022741"/>
    </source>
</evidence>
<dbReference type="InterPro" id="IPR011009">
    <property type="entry name" value="Kinase-like_dom_sf"/>
</dbReference>
<protein>
    <submittedName>
        <fullName evidence="10">Transporter</fullName>
    </submittedName>
</protein>
<proteinExistence type="inferred from homology"/>
<feature type="region of interest" description="Disordered" evidence="8">
    <location>
        <begin position="378"/>
        <end position="416"/>
    </location>
</feature>
<evidence type="ECO:0000256" key="8">
    <source>
        <dbReference type="SAM" id="MobiDB-lite"/>
    </source>
</evidence>
<evidence type="ECO:0000256" key="6">
    <source>
        <dbReference type="PROSITE-ProRule" id="PRU10141"/>
    </source>
</evidence>
<feature type="domain" description="Protein kinase" evidence="9">
    <location>
        <begin position="20"/>
        <end position="290"/>
    </location>
</feature>
<keyword evidence="4" id="KW-0418">Kinase</keyword>
<accession>A0A2G8SMZ3</accession>
<dbReference type="AlphaFoldDB" id="A0A2G8SMZ3"/>
<evidence type="ECO:0000313" key="10">
    <source>
        <dbReference type="EMBL" id="PIL35132.1"/>
    </source>
</evidence>
<gene>
    <name evidence="10" type="ORF">GSI_02921</name>
</gene>
<evidence type="ECO:0000313" key="11">
    <source>
        <dbReference type="Proteomes" id="UP000230002"/>
    </source>
</evidence>
<name>A0A2G8SMZ3_9APHY</name>
<keyword evidence="5 6" id="KW-0067">ATP-binding</keyword>
<evidence type="ECO:0000256" key="7">
    <source>
        <dbReference type="RuleBase" id="RU000304"/>
    </source>
</evidence>
<dbReference type="SMART" id="SM00220">
    <property type="entry name" value="S_TKc"/>
    <property type="match status" value="1"/>
</dbReference>
<dbReference type="EMBL" id="AYKW01000004">
    <property type="protein sequence ID" value="PIL35132.1"/>
    <property type="molecule type" value="Genomic_DNA"/>
</dbReference>
<feature type="binding site" evidence="6">
    <location>
        <position position="55"/>
    </location>
    <ligand>
        <name>ATP</name>
        <dbReference type="ChEBI" id="CHEBI:30616"/>
    </ligand>
</feature>